<sequence>MPVRESYARLSGAAQRRFEALCKIRGRLRTSHRQALDGTAHALRPGAMDPAIPARHLLYLDLSGREPLAAVAVGDLDTATHVTFQLSGTGIRARNAMWGSVREAGQLYLEQRKVGIAEPAVVAWLGYPAPNLASALLDTAARRGLHRLGQDLGTFARLRPDAPHLALEAHSYAATLAAQVLDPASGYAVHAQALATIGSAGIPRHLSRSPGRLNVPPQNIYEAVAPGDRLAWFGRALSGRKLLSGHRFSVGAIPELGLHAATGHNTSQHLPGDPRSPRGYRDPGTLCLRNLALITTGQQPLA</sequence>
<reference evidence="3 4" key="1">
    <citation type="submission" date="2021-03" db="EMBL/GenBank/DDBJ databases">
        <title>Sequencing the genomes of 1000 actinobacteria strains.</title>
        <authorList>
            <person name="Klenk H.-P."/>
        </authorList>
    </citation>
    <scope>NUCLEOTIDE SEQUENCE [LARGE SCALE GENOMIC DNA]</scope>
    <source>
        <strain evidence="3 4">DSM 15454</strain>
    </source>
</reference>
<protein>
    <recommendedName>
        <fullName evidence="2">DUF1023 domain-containing protein</fullName>
    </recommendedName>
</protein>
<feature type="region of interest" description="Disordered" evidence="1">
    <location>
        <begin position="262"/>
        <end position="281"/>
    </location>
</feature>
<dbReference type="Pfam" id="PF06259">
    <property type="entry name" value="Abhydrolase_8"/>
    <property type="match status" value="1"/>
</dbReference>
<dbReference type="EMBL" id="JAGIOE010000001">
    <property type="protein sequence ID" value="MBP2373729.1"/>
    <property type="molecule type" value="Genomic_DNA"/>
</dbReference>
<evidence type="ECO:0000259" key="2">
    <source>
        <dbReference type="Pfam" id="PF06259"/>
    </source>
</evidence>
<evidence type="ECO:0000256" key="1">
    <source>
        <dbReference type="SAM" id="MobiDB-lite"/>
    </source>
</evidence>
<feature type="domain" description="DUF1023" evidence="2">
    <location>
        <begin position="67"/>
        <end position="230"/>
    </location>
</feature>
<accession>A0ABS4WC01</accession>
<evidence type="ECO:0000313" key="4">
    <source>
        <dbReference type="Proteomes" id="UP000766570"/>
    </source>
</evidence>
<dbReference type="Proteomes" id="UP000766570">
    <property type="component" value="Unassembled WGS sequence"/>
</dbReference>
<proteinExistence type="predicted"/>
<dbReference type="RefSeq" id="WP_209906872.1">
    <property type="nucleotide sequence ID" value="NZ_BAAAMI010000011.1"/>
</dbReference>
<evidence type="ECO:0000313" key="3">
    <source>
        <dbReference type="EMBL" id="MBP2373729.1"/>
    </source>
</evidence>
<name>A0ABS4WC01_9MICC</name>
<comment type="caution">
    <text evidence="3">The sequence shown here is derived from an EMBL/GenBank/DDBJ whole genome shotgun (WGS) entry which is preliminary data.</text>
</comment>
<organism evidence="3 4">
    <name type="scientific">Paeniglutamicibacter psychrophenolicus</name>
    <dbReference type="NCBI Taxonomy" id="257454"/>
    <lineage>
        <taxon>Bacteria</taxon>
        <taxon>Bacillati</taxon>
        <taxon>Actinomycetota</taxon>
        <taxon>Actinomycetes</taxon>
        <taxon>Micrococcales</taxon>
        <taxon>Micrococcaceae</taxon>
        <taxon>Paeniglutamicibacter</taxon>
    </lineage>
</organism>
<keyword evidence="4" id="KW-1185">Reference proteome</keyword>
<dbReference type="InterPro" id="IPR010427">
    <property type="entry name" value="DUF1023"/>
</dbReference>
<gene>
    <name evidence="3" type="ORF">JOF46_001641</name>
</gene>